<evidence type="ECO:0000313" key="6">
    <source>
        <dbReference type="Proteomes" id="UP000232722"/>
    </source>
</evidence>
<evidence type="ECO:0000313" key="4">
    <source>
        <dbReference type="EMBL" id="PKK72109.1"/>
    </source>
</evidence>
<reference evidence="6 7" key="1">
    <citation type="submission" date="2016-04" db="EMBL/GenBank/DDBJ databases">
        <title>Genome analyses suggest a sexual origin of heterokaryosis in a supposedly ancient asexual fungus.</title>
        <authorList>
            <person name="Ropars J."/>
            <person name="Sedzielewska K."/>
            <person name="Noel J."/>
            <person name="Charron P."/>
            <person name="Farinelli L."/>
            <person name="Marton T."/>
            <person name="Kruger M."/>
            <person name="Pelin A."/>
            <person name="Brachmann A."/>
            <person name="Corradi N."/>
        </authorList>
    </citation>
    <scope>NUCLEOTIDE SEQUENCE [LARGE SCALE GENOMIC DNA]</scope>
    <source>
        <strain evidence="2 6">A5</strain>
        <strain evidence="4 7">C2</strain>
    </source>
</reference>
<protein>
    <submittedName>
        <fullName evidence="2">Uncharacterized protein</fullName>
    </submittedName>
</protein>
<feature type="region of interest" description="Disordered" evidence="1">
    <location>
        <begin position="1"/>
        <end position="79"/>
    </location>
</feature>
<dbReference type="VEuPathDB" id="FungiDB:RhiirA1_420609"/>
<dbReference type="EMBL" id="LLXH01000556">
    <property type="protein sequence ID" value="PKC65279.1"/>
    <property type="molecule type" value="Genomic_DNA"/>
</dbReference>
<dbReference type="AlphaFoldDB" id="A0A2I1EJH8"/>
<name>A0A2I1EJH8_9GLOM</name>
<dbReference type="Proteomes" id="UP000232688">
    <property type="component" value="Unassembled WGS sequence"/>
</dbReference>
<accession>A0A2I1EJH8</accession>
<dbReference type="Proteomes" id="UP000232722">
    <property type="component" value="Unassembled WGS sequence"/>
</dbReference>
<dbReference type="VEuPathDB" id="FungiDB:FUN_016708"/>
<reference evidence="3 5" key="4">
    <citation type="submission" date="2017-10" db="EMBL/GenBank/DDBJ databases">
        <title>Genome analyses suggest a sexual origin of heterokaryosis in a supposedly ancient asexual fungus.</title>
        <authorList>
            <person name="Corradi N."/>
            <person name="Sedzielewska K."/>
            <person name="Noel J."/>
            <person name="Charron P."/>
            <person name="Farinelli L."/>
            <person name="Marton T."/>
            <person name="Kruger M."/>
            <person name="Pelin A."/>
            <person name="Brachmann A."/>
            <person name="Corradi N."/>
        </authorList>
    </citation>
    <scope>NUCLEOTIDE SEQUENCE [LARGE SCALE GENOMIC DNA]</scope>
    <source>
        <strain evidence="3 5">A1</strain>
    </source>
</reference>
<dbReference type="EMBL" id="LLXL01000460">
    <property type="protein sequence ID" value="PKK72109.1"/>
    <property type="molecule type" value="Genomic_DNA"/>
</dbReference>
<reference evidence="2 6" key="2">
    <citation type="submission" date="2017-09" db="EMBL/GenBank/DDBJ databases">
        <title>Extensive intraspecific genome diversity in a model arbuscular mycorrhizal fungus.</title>
        <authorList>
            <person name="Chen E.C."/>
            <person name="Morin E."/>
            <person name="Beaudet D."/>
            <person name="Noel J."/>
            <person name="Ndikumana S."/>
            <person name="Charron P."/>
            <person name="St-Onge C."/>
            <person name="Giorgi J."/>
            <person name="Grigoriev I.V."/>
            <person name="Roux C."/>
            <person name="Martin F.M."/>
            <person name="Corradi N."/>
        </authorList>
    </citation>
    <scope>NUCLEOTIDE SEQUENCE [LARGE SCALE GENOMIC DNA]</scope>
    <source>
        <strain evidence="2 6">A5</strain>
    </source>
</reference>
<gene>
    <name evidence="3" type="ORF">RhiirA1_420609</name>
    <name evidence="2" type="ORF">RhiirA5_356172</name>
    <name evidence="4" type="ORF">RhiirC2_743431</name>
</gene>
<evidence type="ECO:0000313" key="5">
    <source>
        <dbReference type="Proteomes" id="UP000232688"/>
    </source>
</evidence>
<dbReference type="EMBL" id="LLXJ01000425">
    <property type="protein sequence ID" value="PKC09890.1"/>
    <property type="molecule type" value="Genomic_DNA"/>
</dbReference>
<organism evidence="2 6">
    <name type="scientific">Rhizophagus irregularis</name>
    <dbReference type="NCBI Taxonomy" id="588596"/>
    <lineage>
        <taxon>Eukaryota</taxon>
        <taxon>Fungi</taxon>
        <taxon>Fungi incertae sedis</taxon>
        <taxon>Mucoromycota</taxon>
        <taxon>Glomeromycotina</taxon>
        <taxon>Glomeromycetes</taxon>
        <taxon>Glomerales</taxon>
        <taxon>Glomeraceae</taxon>
        <taxon>Rhizophagus</taxon>
    </lineage>
</organism>
<evidence type="ECO:0000313" key="3">
    <source>
        <dbReference type="EMBL" id="PKC65279.1"/>
    </source>
</evidence>
<evidence type="ECO:0000313" key="7">
    <source>
        <dbReference type="Proteomes" id="UP000233469"/>
    </source>
</evidence>
<proteinExistence type="predicted"/>
<sequence length="135" mass="15551">MNQLEETTPPLEHSTEPVTTHTRSKIVLRANRSTAKPRNSNGGSGSSTRTYNKRDSKKNKLIKTRNKNNKEIINTSKEVNESRIIPVEEPPREELPYDKFFPDLKLDEKLVVVYISSKDIAEDQEEKEIKEESKI</sequence>
<feature type="compositionally biased region" description="Basic residues" evidence="1">
    <location>
        <begin position="55"/>
        <end position="67"/>
    </location>
</feature>
<evidence type="ECO:0000256" key="1">
    <source>
        <dbReference type="SAM" id="MobiDB-lite"/>
    </source>
</evidence>
<feature type="non-terminal residue" evidence="2">
    <location>
        <position position="135"/>
    </location>
</feature>
<dbReference type="Proteomes" id="UP000233469">
    <property type="component" value="Unassembled WGS sequence"/>
</dbReference>
<reference evidence="5 7" key="3">
    <citation type="submission" date="2017-10" db="EMBL/GenBank/DDBJ databases">
        <title>Extensive intraspecific genome diversity in a model arbuscular mycorrhizal fungus.</title>
        <authorList>
            <person name="Chen E.C.H."/>
            <person name="Morin E."/>
            <person name="Baudet D."/>
            <person name="Noel J."/>
            <person name="Ndikumana S."/>
            <person name="Charron P."/>
            <person name="St-Onge C."/>
            <person name="Giorgi J."/>
            <person name="Grigoriev I.V."/>
            <person name="Roux C."/>
            <person name="Martin F.M."/>
            <person name="Corradi N."/>
        </authorList>
    </citation>
    <scope>NUCLEOTIDE SEQUENCE [LARGE SCALE GENOMIC DNA]</scope>
    <source>
        <strain evidence="3 5">A1</strain>
        <strain evidence="4 7">C2</strain>
    </source>
</reference>
<comment type="caution">
    <text evidence="2">The sequence shown here is derived from an EMBL/GenBank/DDBJ whole genome shotgun (WGS) entry which is preliminary data.</text>
</comment>
<evidence type="ECO:0000313" key="2">
    <source>
        <dbReference type="EMBL" id="PKC09890.1"/>
    </source>
</evidence>
<dbReference type="VEuPathDB" id="FungiDB:RhiirFUN_013450"/>